<dbReference type="OrthoDB" id="123307at2"/>
<evidence type="ECO:0000313" key="2">
    <source>
        <dbReference type="EMBL" id="EOT27960.1"/>
    </source>
</evidence>
<evidence type="ECO:0000259" key="1">
    <source>
        <dbReference type="Pfam" id="PF11706"/>
    </source>
</evidence>
<name>S0JHD7_9ENTE</name>
<dbReference type="Proteomes" id="UP000014136">
    <property type="component" value="Unassembled WGS sequence"/>
</dbReference>
<protein>
    <recommendedName>
        <fullName evidence="1">Zinc finger CGNR domain-containing protein</fullName>
    </recommendedName>
</protein>
<dbReference type="Pfam" id="PF11706">
    <property type="entry name" value="zf-CGNR"/>
    <property type="match status" value="1"/>
</dbReference>
<accession>S0JHD7</accession>
<dbReference type="eggNOG" id="COG5516">
    <property type="taxonomic scope" value="Bacteria"/>
</dbReference>
<dbReference type="EMBL" id="AHYT01000009">
    <property type="protein sequence ID" value="EOT27960.1"/>
    <property type="molecule type" value="Genomic_DNA"/>
</dbReference>
<dbReference type="InterPro" id="IPR023286">
    <property type="entry name" value="ABATE_dom_sf"/>
</dbReference>
<dbReference type="STRING" id="41997.RV16_GL001134"/>
<evidence type="ECO:0000313" key="3">
    <source>
        <dbReference type="Proteomes" id="UP000014136"/>
    </source>
</evidence>
<dbReference type="PANTHER" id="PTHR35525">
    <property type="entry name" value="BLL6575 PROTEIN"/>
    <property type="match status" value="1"/>
</dbReference>
<dbReference type="AlphaFoldDB" id="S0JHD7"/>
<feature type="domain" description="Zinc finger CGNR" evidence="1">
    <location>
        <begin position="153"/>
        <end position="190"/>
    </location>
</feature>
<dbReference type="InterPro" id="IPR010852">
    <property type="entry name" value="ABATE"/>
</dbReference>
<dbReference type="Gene3D" id="1.10.3300.10">
    <property type="entry name" value="Jann2411-like domain"/>
    <property type="match status" value="1"/>
</dbReference>
<dbReference type="PATRIC" id="fig|1139996.3.peg.1846"/>
<keyword evidence="3" id="KW-1185">Reference proteome</keyword>
<dbReference type="HOGENOM" id="CLU_087298_3_0_9"/>
<dbReference type="SUPFAM" id="SSF160904">
    <property type="entry name" value="Jann2411-like"/>
    <property type="match status" value="1"/>
</dbReference>
<proteinExistence type="predicted"/>
<comment type="caution">
    <text evidence="2">The sequence shown here is derived from an EMBL/GenBank/DDBJ whole genome shotgun (WGS) entry which is preliminary data.</text>
</comment>
<sequence length="204" mass="23796">MCFSTIITMTMNQWSCLNFLNTTIVRNNKKIDLLCTPEEFKIWMTNEAQLNDAVTIQFSYLQSWIDSLNMLKEITNYRTELAEKLAAFMNGVISKEMLKERIETDLQQAAFILHFFKNKKIIVPTETHFEGFKSVILLHLYGLIETNDIEKLCHCANPDCILVFINKTGKRKWCSMKICGNRHKVERFSKKSTSKKQGDDIHKT</sequence>
<dbReference type="InterPro" id="IPR021005">
    <property type="entry name" value="Znf_CGNR"/>
</dbReference>
<dbReference type="PANTHER" id="PTHR35525:SF3">
    <property type="entry name" value="BLL6575 PROTEIN"/>
    <property type="match status" value="1"/>
</dbReference>
<gene>
    <name evidence="2" type="ORF">OMQ_01874</name>
</gene>
<organism evidence="2 3">
    <name type="scientific">Enterococcus saccharolyticus subsp. saccharolyticus ATCC 43076</name>
    <dbReference type="NCBI Taxonomy" id="1139996"/>
    <lineage>
        <taxon>Bacteria</taxon>
        <taxon>Bacillati</taxon>
        <taxon>Bacillota</taxon>
        <taxon>Bacilli</taxon>
        <taxon>Lactobacillales</taxon>
        <taxon>Enterococcaceae</taxon>
        <taxon>Enterococcus</taxon>
    </lineage>
</organism>
<reference evidence="2 3" key="1">
    <citation type="submission" date="2013-03" db="EMBL/GenBank/DDBJ databases">
        <title>The Genome Sequence of Enterococcus saccharolyticus ATCC_43076 (Illumina only assembly).</title>
        <authorList>
            <consortium name="The Broad Institute Genomics Platform"/>
            <consortium name="The Broad Institute Genome Sequencing Center for Infectious Disease"/>
            <person name="Earl A."/>
            <person name="Russ C."/>
            <person name="Gilmore M."/>
            <person name="Surin D."/>
            <person name="Walker B."/>
            <person name="Young S."/>
            <person name="Zeng Q."/>
            <person name="Gargeya S."/>
            <person name="Fitzgerald M."/>
            <person name="Haas B."/>
            <person name="Abouelleil A."/>
            <person name="Allen A.W."/>
            <person name="Alvarado L."/>
            <person name="Arachchi H.M."/>
            <person name="Berlin A.M."/>
            <person name="Chapman S.B."/>
            <person name="Gainer-Dewar J."/>
            <person name="Goldberg J."/>
            <person name="Griggs A."/>
            <person name="Gujja S."/>
            <person name="Hansen M."/>
            <person name="Howarth C."/>
            <person name="Imamovic A."/>
            <person name="Ireland A."/>
            <person name="Larimer J."/>
            <person name="McCowan C."/>
            <person name="Murphy C."/>
            <person name="Pearson M."/>
            <person name="Poon T.W."/>
            <person name="Priest M."/>
            <person name="Roberts A."/>
            <person name="Saif S."/>
            <person name="Shea T."/>
            <person name="Sisk P."/>
            <person name="Sykes S."/>
            <person name="Wortman J."/>
            <person name="Nusbaum C."/>
            <person name="Birren B."/>
        </authorList>
    </citation>
    <scope>NUCLEOTIDE SEQUENCE [LARGE SCALE GENOMIC DNA]</scope>
    <source>
        <strain evidence="2 3">ATCC 43076</strain>
    </source>
</reference>